<name>A0A4Z1H706_9HELO</name>
<dbReference type="GO" id="GO:0016705">
    <property type="term" value="F:oxidoreductase activity, acting on paired donors, with incorporation or reduction of molecular oxygen"/>
    <property type="evidence" value="ECO:0007669"/>
    <property type="project" value="InterPro"/>
</dbReference>
<keyword evidence="2 5" id="KW-0479">Metal-binding</keyword>
<keyword evidence="5 6" id="KW-0349">Heme</keyword>
<comment type="cofactor">
    <cofactor evidence="1 5">
        <name>heme</name>
        <dbReference type="ChEBI" id="CHEBI:30413"/>
    </cofactor>
</comment>
<reference evidence="8 9" key="1">
    <citation type="submission" date="2017-12" db="EMBL/GenBank/DDBJ databases">
        <title>Comparative genomics of Botrytis spp.</title>
        <authorList>
            <person name="Valero-Jimenez C.A."/>
            <person name="Tapia P."/>
            <person name="Veloso J."/>
            <person name="Silva-Moreno E."/>
            <person name="Staats M."/>
            <person name="Valdes J.H."/>
            <person name="Van Kan J.A.L."/>
        </authorList>
    </citation>
    <scope>NUCLEOTIDE SEQUENCE [LARGE SCALE GENOMIC DNA]</scope>
    <source>
        <strain evidence="8 9">MUCL2120</strain>
    </source>
</reference>
<organism evidence="8 9">
    <name type="scientific">Botryotinia narcissicola</name>
    <dbReference type="NCBI Taxonomy" id="278944"/>
    <lineage>
        <taxon>Eukaryota</taxon>
        <taxon>Fungi</taxon>
        <taxon>Dikarya</taxon>
        <taxon>Ascomycota</taxon>
        <taxon>Pezizomycotina</taxon>
        <taxon>Leotiomycetes</taxon>
        <taxon>Helotiales</taxon>
        <taxon>Sclerotiniaceae</taxon>
        <taxon>Botryotinia</taxon>
    </lineage>
</organism>
<keyword evidence="6" id="KW-0560">Oxidoreductase</keyword>
<keyword evidence="7" id="KW-1133">Transmembrane helix</keyword>
<feature type="binding site" description="axial binding residue" evidence="5">
    <location>
        <position position="448"/>
    </location>
    <ligand>
        <name>heme</name>
        <dbReference type="ChEBI" id="CHEBI:30413"/>
    </ligand>
    <ligandPart>
        <name>Fe</name>
        <dbReference type="ChEBI" id="CHEBI:18248"/>
    </ligandPart>
</feature>
<proteinExistence type="inferred from homology"/>
<dbReference type="InterPro" id="IPR050121">
    <property type="entry name" value="Cytochrome_P450_monoxygenase"/>
</dbReference>
<dbReference type="InterPro" id="IPR001128">
    <property type="entry name" value="Cyt_P450"/>
</dbReference>
<evidence type="ECO:0000256" key="2">
    <source>
        <dbReference type="ARBA" id="ARBA00022723"/>
    </source>
</evidence>
<dbReference type="GO" id="GO:0004497">
    <property type="term" value="F:monooxygenase activity"/>
    <property type="evidence" value="ECO:0007669"/>
    <property type="project" value="UniProtKB-KW"/>
</dbReference>
<comment type="caution">
    <text evidence="8">The sequence shown here is derived from an EMBL/GenBank/DDBJ whole genome shotgun (WGS) entry which is preliminary data.</text>
</comment>
<dbReference type="Pfam" id="PF00067">
    <property type="entry name" value="p450"/>
    <property type="match status" value="1"/>
</dbReference>
<dbReference type="GO" id="GO:0020037">
    <property type="term" value="F:heme binding"/>
    <property type="evidence" value="ECO:0007669"/>
    <property type="project" value="InterPro"/>
</dbReference>
<dbReference type="PANTHER" id="PTHR24305:SF234">
    <property type="entry name" value="CYTOCHROME P450"/>
    <property type="match status" value="1"/>
</dbReference>
<dbReference type="GO" id="GO:0005506">
    <property type="term" value="F:iron ion binding"/>
    <property type="evidence" value="ECO:0007669"/>
    <property type="project" value="InterPro"/>
</dbReference>
<dbReference type="InterPro" id="IPR002401">
    <property type="entry name" value="Cyt_P450_E_grp-I"/>
</dbReference>
<keyword evidence="7" id="KW-0812">Transmembrane</keyword>
<protein>
    <submittedName>
        <fullName evidence="8">Uncharacterized protein</fullName>
    </submittedName>
</protein>
<feature type="transmembrane region" description="Helical" evidence="7">
    <location>
        <begin position="15"/>
        <end position="38"/>
    </location>
</feature>
<gene>
    <name evidence="8" type="ORF">BOTNAR_0785g00010</name>
</gene>
<evidence type="ECO:0000256" key="3">
    <source>
        <dbReference type="ARBA" id="ARBA00023004"/>
    </source>
</evidence>
<dbReference type="OrthoDB" id="3945418at2759"/>
<comment type="similarity">
    <text evidence="6">Belongs to the cytochrome P450 family.</text>
</comment>
<keyword evidence="6" id="KW-0503">Monooxygenase</keyword>
<evidence type="ECO:0000256" key="4">
    <source>
        <dbReference type="ARBA" id="ARBA00023026"/>
    </source>
</evidence>
<sequence>MNYIGNYFGDGQQQYMPLLIGLYAAIIYVTVWFGWSFYNTHLHALAKFPGPRQAALSKQWMYEQHKKGFPEAVLEELHRQYNTKALRIGPNELHITDVDLYRTIYSQSKPFPKEPAFYEIFQTPGTLFAEHEPSLHKERRKLLNPLFARSGITELEPVITETVDKFIRKVRRLAKKGSINVYDGYRCVTVDVISRFAFGRSTNLLNESPDSFSAEFLDVNDKLVEGIWEMYFKPVVRYMAMIIPLPVAVRFNKHLSGVLGMHQFAYESLMQYKNKTIEPSHPVIFDHLRSLTVKAQSLEAVDILVAGADTTAFTLCIASYHITRNKAIKERLMHDLKDAIPNAEQMPSLVELEQIPYLYACVKEALRVAMPVPGRLPRIVPKSKDAFVVDGKIVPPGTVVGMSTYTMHNSAKIWGPDAQELNTDRWIGSDGKRLNDHLCTFSKGARSCIGVNIAHAEIFLVLARLYRFFDATSET</sequence>
<dbReference type="PANTHER" id="PTHR24305">
    <property type="entry name" value="CYTOCHROME P450"/>
    <property type="match status" value="1"/>
</dbReference>
<dbReference type="PROSITE" id="PS00086">
    <property type="entry name" value="CYTOCHROME_P450"/>
    <property type="match status" value="1"/>
</dbReference>
<evidence type="ECO:0000256" key="1">
    <source>
        <dbReference type="ARBA" id="ARBA00001971"/>
    </source>
</evidence>
<evidence type="ECO:0000256" key="5">
    <source>
        <dbReference type="PIRSR" id="PIRSR602401-1"/>
    </source>
</evidence>
<evidence type="ECO:0000256" key="6">
    <source>
        <dbReference type="RuleBase" id="RU000461"/>
    </source>
</evidence>
<dbReference type="EMBL" id="PQXJ01000781">
    <property type="protein sequence ID" value="TGO44595.1"/>
    <property type="molecule type" value="Genomic_DNA"/>
</dbReference>
<dbReference type="Gene3D" id="1.10.630.10">
    <property type="entry name" value="Cytochrome P450"/>
    <property type="match status" value="1"/>
</dbReference>
<dbReference type="InterPro" id="IPR036396">
    <property type="entry name" value="Cyt_P450_sf"/>
</dbReference>
<evidence type="ECO:0000313" key="8">
    <source>
        <dbReference type="EMBL" id="TGO44595.1"/>
    </source>
</evidence>
<dbReference type="SUPFAM" id="SSF48264">
    <property type="entry name" value="Cytochrome P450"/>
    <property type="match status" value="1"/>
</dbReference>
<evidence type="ECO:0000256" key="7">
    <source>
        <dbReference type="SAM" id="Phobius"/>
    </source>
</evidence>
<accession>A0A4Z1H706</accession>
<dbReference type="PRINTS" id="PR00463">
    <property type="entry name" value="EP450I"/>
</dbReference>
<dbReference type="PRINTS" id="PR00385">
    <property type="entry name" value="P450"/>
</dbReference>
<dbReference type="CDD" id="cd11062">
    <property type="entry name" value="CYP58-like"/>
    <property type="match status" value="1"/>
</dbReference>
<keyword evidence="4" id="KW-0843">Virulence</keyword>
<dbReference type="AlphaFoldDB" id="A0A4Z1H706"/>
<dbReference type="STRING" id="278944.A0A4Z1H706"/>
<dbReference type="InterPro" id="IPR017972">
    <property type="entry name" value="Cyt_P450_CS"/>
</dbReference>
<keyword evidence="7" id="KW-0472">Membrane</keyword>
<evidence type="ECO:0000313" key="9">
    <source>
        <dbReference type="Proteomes" id="UP000297452"/>
    </source>
</evidence>
<keyword evidence="3 5" id="KW-0408">Iron</keyword>
<keyword evidence="9" id="KW-1185">Reference proteome</keyword>
<dbReference type="Proteomes" id="UP000297452">
    <property type="component" value="Unassembled WGS sequence"/>
</dbReference>